<dbReference type="AlphaFoldDB" id="A0ABD0VH29"/>
<dbReference type="InterPro" id="IPR026960">
    <property type="entry name" value="RVT-Znf"/>
</dbReference>
<evidence type="ECO:0000259" key="2">
    <source>
        <dbReference type="Pfam" id="PF13966"/>
    </source>
</evidence>
<name>A0ABD0VH29_DENTH</name>
<evidence type="ECO:0000256" key="1">
    <source>
        <dbReference type="SAM" id="MobiDB-lite"/>
    </source>
</evidence>
<proteinExistence type="predicted"/>
<dbReference type="EMBL" id="JANQDX010000005">
    <property type="protein sequence ID" value="KAL0924454.1"/>
    <property type="molecule type" value="Genomic_DNA"/>
</dbReference>
<feature type="compositionally biased region" description="Low complexity" evidence="1">
    <location>
        <begin position="590"/>
        <end position="599"/>
    </location>
</feature>
<keyword evidence="4" id="KW-1185">Reference proteome</keyword>
<feature type="compositionally biased region" description="Basic and acidic residues" evidence="1">
    <location>
        <begin position="610"/>
        <end position="624"/>
    </location>
</feature>
<reference evidence="3 4" key="1">
    <citation type="journal article" date="2024" name="Plant Biotechnol. J.">
        <title>Dendrobium thyrsiflorum genome and its molecular insights into genes involved in important horticultural traits.</title>
        <authorList>
            <person name="Chen B."/>
            <person name="Wang J.Y."/>
            <person name="Zheng P.J."/>
            <person name="Li K.L."/>
            <person name="Liang Y.M."/>
            <person name="Chen X.F."/>
            <person name="Zhang C."/>
            <person name="Zhao X."/>
            <person name="He X."/>
            <person name="Zhang G.Q."/>
            <person name="Liu Z.J."/>
            <person name="Xu Q."/>
        </authorList>
    </citation>
    <scope>NUCLEOTIDE SEQUENCE [LARGE SCALE GENOMIC DNA]</scope>
    <source>
        <strain evidence="3">GZMU011</strain>
    </source>
</reference>
<protein>
    <recommendedName>
        <fullName evidence="2">Reverse transcriptase zinc-binding domain-containing protein</fullName>
    </recommendedName>
</protein>
<dbReference type="SUPFAM" id="SSF56672">
    <property type="entry name" value="DNA/RNA polymerases"/>
    <property type="match status" value="1"/>
</dbReference>
<dbReference type="PANTHER" id="PTHR33116:SF84">
    <property type="entry name" value="RNA-DIRECTED DNA POLYMERASE"/>
    <property type="match status" value="1"/>
</dbReference>
<sequence>MLPEGLLNRLEKHGTENIEDGRFLGIELQGFKLTHLLYADDLLVFGKATANNCRTLSLHLSTFAKASGLAVNYEKSSLLLPKLVANTQDIISAIPICNTCTTLTYLGIPISDKCLRVADFLPLVEKITRKLSGWKASMLSFAGRLQFLKFTILNSIAYWIRGSILPKTILKAIRKLFSKFLFYGDISLNRRLYMISWEKVCIPKSCGGLGLYSPAFLQFSFNCSLISRLYNNVSPLGRWFLMRYTSPWRPPPAYASKFWCMVCSAAQIAKPHFKFRITPAAPIAFFGTIGLWVLPRDLDTSIANQIKTIPIFDDVKPCLLWENNSIGHFGAFSKAYYDSMPSCTWANHIWFKGYALRYSIFSWLYFVGGLKTAKALSQRNIHIDPTCPLCNSEQENSTHLFFECHFSFKIIVSLIPQAASHLLRPSVIQLFEWFEEMDSSADMLRLHKIITCCAIYAIWKERNGRRYGGHYNCSNTVIKLIKSSIFAKVSKWKHGIDLLDRLCSAVFLPPTVVPVEILLSTILFCIKMDMEIGKEKKISPCKEELGPREVELGFSLQEATSVTPWRAAGWEVGASGSLASGVRTGGRSSGGAARLGASGWERGFRPSLGFRERKRDGERGGSAS</sequence>
<comment type="caution">
    <text evidence="3">The sequence shown here is derived from an EMBL/GenBank/DDBJ whole genome shotgun (WGS) entry which is preliminary data.</text>
</comment>
<evidence type="ECO:0000313" key="4">
    <source>
        <dbReference type="Proteomes" id="UP001552299"/>
    </source>
</evidence>
<accession>A0ABD0VH29</accession>
<dbReference type="InterPro" id="IPR043502">
    <property type="entry name" value="DNA/RNA_pol_sf"/>
</dbReference>
<gene>
    <name evidence="3" type="ORF">M5K25_005285</name>
</gene>
<dbReference type="Pfam" id="PF13966">
    <property type="entry name" value="zf-RVT"/>
    <property type="match status" value="1"/>
</dbReference>
<dbReference type="Proteomes" id="UP001552299">
    <property type="component" value="Unassembled WGS sequence"/>
</dbReference>
<dbReference type="PANTHER" id="PTHR33116">
    <property type="entry name" value="REVERSE TRANSCRIPTASE ZINC-BINDING DOMAIN-CONTAINING PROTEIN-RELATED-RELATED"/>
    <property type="match status" value="1"/>
</dbReference>
<organism evidence="3 4">
    <name type="scientific">Dendrobium thyrsiflorum</name>
    <name type="common">Pinecone-like raceme dendrobium</name>
    <name type="synonym">Orchid</name>
    <dbReference type="NCBI Taxonomy" id="117978"/>
    <lineage>
        <taxon>Eukaryota</taxon>
        <taxon>Viridiplantae</taxon>
        <taxon>Streptophyta</taxon>
        <taxon>Embryophyta</taxon>
        <taxon>Tracheophyta</taxon>
        <taxon>Spermatophyta</taxon>
        <taxon>Magnoliopsida</taxon>
        <taxon>Liliopsida</taxon>
        <taxon>Asparagales</taxon>
        <taxon>Orchidaceae</taxon>
        <taxon>Epidendroideae</taxon>
        <taxon>Malaxideae</taxon>
        <taxon>Dendrobiinae</taxon>
        <taxon>Dendrobium</taxon>
    </lineage>
</organism>
<feature type="region of interest" description="Disordered" evidence="1">
    <location>
        <begin position="580"/>
        <end position="624"/>
    </location>
</feature>
<evidence type="ECO:0000313" key="3">
    <source>
        <dbReference type="EMBL" id="KAL0924454.1"/>
    </source>
</evidence>
<feature type="domain" description="Reverse transcriptase zinc-binding" evidence="2">
    <location>
        <begin position="340"/>
        <end position="408"/>
    </location>
</feature>